<feature type="transmembrane region" description="Helical" evidence="5">
    <location>
        <begin position="269"/>
        <end position="289"/>
    </location>
</feature>
<feature type="transmembrane region" description="Helical" evidence="5">
    <location>
        <begin position="234"/>
        <end position="257"/>
    </location>
</feature>
<protein>
    <submittedName>
        <fullName evidence="6">Ion channel protein</fullName>
    </submittedName>
</protein>
<evidence type="ECO:0000256" key="5">
    <source>
        <dbReference type="SAM" id="Phobius"/>
    </source>
</evidence>
<dbReference type="GO" id="GO:0005886">
    <property type="term" value="C:plasma membrane"/>
    <property type="evidence" value="ECO:0007669"/>
    <property type="project" value="TreeGrafter"/>
</dbReference>
<dbReference type="InterPro" id="IPR014743">
    <property type="entry name" value="Cl-channel_core"/>
</dbReference>
<dbReference type="InterPro" id="IPR001807">
    <property type="entry name" value="ClC"/>
</dbReference>
<name>A0A9X1MF18_9MICC</name>
<gene>
    <name evidence="6" type="ORF">LJ757_06800</name>
</gene>
<evidence type="ECO:0000256" key="2">
    <source>
        <dbReference type="ARBA" id="ARBA00022692"/>
    </source>
</evidence>
<keyword evidence="2 5" id="KW-0812">Transmembrane</keyword>
<dbReference type="RefSeq" id="WP_227895402.1">
    <property type="nucleotide sequence ID" value="NZ_CP099466.1"/>
</dbReference>
<keyword evidence="7" id="KW-1185">Reference proteome</keyword>
<reference evidence="6" key="1">
    <citation type="submission" date="2021-10" db="EMBL/GenBank/DDBJ databases">
        <title>Novel species in genus Arthrobacter.</title>
        <authorList>
            <person name="Liu Y."/>
        </authorList>
    </citation>
    <scope>NUCLEOTIDE SEQUENCE</scope>
    <source>
        <strain evidence="6">Zg-Y453</strain>
    </source>
</reference>
<feature type="transmembrane region" description="Helical" evidence="5">
    <location>
        <begin position="64"/>
        <end position="83"/>
    </location>
</feature>
<dbReference type="NCBIfam" id="NF002971">
    <property type="entry name" value="PRK03655.1"/>
    <property type="match status" value="1"/>
</dbReference>
<dbReference type="PRINTS" id="PR00762">
    <property type="entry name" value="CLCHANNEL"/>
</dbReference>
<dbReference type="Gene3D" id="1.10.3080.10">
    <property type="entry name" value="Clc chloride channel"/>
    <property type="match status" value="1"/>
</dbReference>
<dbReference type="SUPFAM" id="SSF81340">
    <property type="entry name" value="Clc chloride channel"/>
    <property type="match status" value="1"/>
</dbReference>
<feature type="transmembrane region" description="Helical" evidence="5">
    <location>
        <begin position="104"/>
        <end position="124"/>
    </location>
</feature>
<comment type="caution">
    <text evidence="6">The sequence shown here is derived from an EMBL/GenBank/DDBJ whole genome shotgun (WGS) entry which is preliminary data.</text>
</comment>
<dbReference type="PANTHER" id="PTHR43427:SF9">
    <property type="entry name" value="ION-TRANSPORT PROTEIN YFEO-RELATED"/>
    <property type="match status" value="1"/>
</dbReference>
<dbReference type="EMBL" id="JAJFZV010000005">
    <property type="protein sequence ID" value="MCC3297514.1"/>
    <property type="molecule type" value="Genomic_DNA"/>
</dbReference>
<comment type="subcellular location">
    <subcellularLocation>
        <location evidence="1">Membrane</location>
        <topology evidence="1">Multi-pass membrane protein</topology>
    </subcellularLocation>
</comment>
<dbReference type="AlphaFoldDB" id="A0A9X1MF18"/>
<keyword evidence="3 5" id="KW-1133">Transmembrane helix</keyword>
<evidence type="ECO:0000256" key="3">
    <source>
        <dbReference type="ARBA" id="ARBA00022989"/>
    </source>
</evidence>
<dbReference type="Pfam" id="PF00654">
    <property type="entry name" value="Voltage_CLC"/>
    <property type="match status" value="1"/>
</dbReference>
<feature type="transmembrane region" description="Helical" evidence="5">
    <location>
        <begin position="155"/>
        <end position="184"/>
    </location>
</feature>
<evidence type="ECO:0000256" key="1">
    <source>
        <dbReference type="ARBA" id="ARBA00004141"/>
    </source>
</evidence>
<dbReference type="GO" id="GO:0015108">
    <property type="term" value="F:chloride transmembrane transporter activity"/>
    <property type="evidence" value="ECO:0007669"/>
    <property type="project" value="InterPro"/>
</dbReference>
<evidence type="ECO:0000313" key="7">
    <source>
        <dbReference type="Proteomes" id="UP001139158"/>
    </source>
</evidence>
<evidence type="ECO:0000313" key="6">
    <source>
        <dbReference type="EMBL" id="MCC3297514.1"/>
    </source>
</evidence>
<feature type="transmembrane region" description="Helical" evidence="5">
    <location>
        <begin position="196"/>
        <end position="222"/>
    </location>
</feature>
<feature type="transmembrane region" description="Helical" evidence="5">
    <location>
        <begin position="309"/>
        <end position="329"/>
    </location>
</feature>
<organism evidence="6 7">
    <name type="scientific">Arthrobacter caoxuetaonis</name>
    <dbReference type="NCBI Taxonomy" id="2886935"/>
    <lineage>
        <taxon>Bacteria</taxon>
        <taxon>Bacillati</taxon>
        <taxon>Actinomycetota</taxon>
        <taxon>Actinomycetes</taxon>
        <taxon>Micrococcales</taxon>
        <taxon>Micrococcaceae</taxon>
        <taxon>Arthrobacter</taxon>
    </lineage>
</organism>
<dbReference type="InterPro" id="IPR050368">
    <property type="entry name" value="ClC-type_chloride_channel"/>
</dbReference>
<feature type="transmembrane region" description="Helical" evidence="5">
    <location>
        <begin position="18"/>
        <end position="39"/>
    </location>
</feature>
<sequence length="430" mass="43433">MTEPASEGFLEKNRVRTLAALSVPAVLVGVVSALILFGLDELSYLLQELLWDVLPHAAGIDPDGGWWVFGMLTATGLAVGLIVRYLPGHAGPDSAATEFGGPALPLKVVPTLAAAAVIGLAGGVSLGPENPVIAINTAVLTALLTRLFSRVPDRLIIGLTVAGTVGALFGTPVAAALLFTGMAGSMAGKAALFDKLFLPLVAAGAGAATMILLGGTLLKFSLPDAGGDTDLWDVLAGLVIAPVAAALGLAGVFAFRWAHRLFHRLANPLLFTTLGGALLGLLGVLGGPLTLFKGATESGELLRSTGESFGYLLFLAVVKLAALVVASAAGFRGGRIFPALFAGVAFGLAAAALLPDVPVSVTVSTAVLGLVLAVARDGWLALFVAVIITGDATVTALLCLAVLPAWLVVTNAPHWLADDGGDGARPRGTA</sequence>
<dbReference type="Proteomes" id="UP001139158">
    <property type="component" value="Unassembled WGS sequence"/>
</dbReference>
<accession>A0A9X1MF18</accession>
<dbReference type="PANTHER" id="PTHR43427">
    <property type="entry name" value="CHLORIDE CHANNEL PROTEIN CLC-E"/>
    <property type="match status" value="1"/>
</dbReference>
<feature type="transmembrane region" description="Helical" evidence="5">
    <location>
        <begin position="336"/>
        <end position="353"/>
    </location>
</feature>
<dbReference type="CDD" id="cd00400">
    <property type="entry name" value="Voltage_gated_ClC"/>
    <property type="match status" value="1"/>
</dbReference>
<evidence type="ECO:0000256" key="4">
    <source>
        <dbReference type="ARBA" id="ARBA00023136"/>
    </source>
</evidence>
<proteinExistence type="predicted"/>
<feature type="transmembrane region" description="Helical" evidence="5">
    <location>
        <begin position="382"/>
        <end position="407"/>
    </location>
</feature>
<keyword evidence="4 5" id="KW-0472">Membrane</keyword>